<comment type="caution">
    <text evidence="2">The sequence shown here is derived from an EMBL/GenBank/DDBJ whole genome shotgun (WGS) entry which is preliminary data.</text>
</comment>
<protein>
    <submittedName>
        <fullName evidence="2">Uncharacterized protein</fullName>
    </submittedName>
</protein>
<name>A0A080M0C7_9PROT</name>
<evidence type="ECO:0000313" key="2">
    <source>
        <dbReference type="EMBL" id="KFB70684.1"/>
    </source>
</evidence>
<organism evidence="2 3">
    <name type="scientific">Candidatus Accumulibacter phosphatis</name>
    <dbReference type="NCBI Taxonomy" id="327160"/>
    <lineage>
        <taxon>Bacteria</taxon>
        <taxon>Pseudomonadati</taxon>
        <taxon>Pseudomonadota</taxon>
        <taxon>Betaproteobacteria</taxon>
        <taxon>Candidatus Accumulibacter</taxon>
    </lineage>
</organism>
<feature type="region of interest" description="Disordered" evidence="1">
    <location>
        <begin position="27"/>
        <end position="68"/>
    </location>
</feature>
<dbReference type="EMBL" id="JDVG02000666">
    <property type="protein sequence ID" value="KFB70684.1"/>
    <property type="molecule type" value="Genomic_DNA"/>
</dbReference>
<dbReference type="Proteomes" id="UP000020077">
    <property type="component" value="Unassembled WGS sequence"/>
</dbReference>
<sequence>MRLDRFAHREFAGRDGHPLRLAVRQAPEAAAADGAERLGGSDAPPDRDFRTHPAHQQGLHLAEQADRRRPLEFAPQARAQFAFEVADDAAGAGVAQALGGQDEVVVGQRLGACVGDGADQARCLFLALRTETAGFEEDHLAPPRFAAAAQRVVDVVVAAGDRQGREILLKGQVREGIAAFATRDQQTGTFLDDLEKTADGGVEVARIGDGAGELPGQQFAQRRRVDLLLRALVHGQRQLLQDQPAIADVEGAFVADQRFRNTFRLVPLAEQHIDRFLIQFGAAIGQLDAVAVNQRDDGEQQRVDRQFAYAVVFLDRLQELLGLPFGEGVGALARPHLADGDQAVPLRQELANVVEREVANGRRGVALGELRGVGIADDAAGDDASTVGIGAREGVDEAGDATAQRRVGDFVEAVEQQRGAAAGESLVEEVGGHRDALVAQQFAQELEHDRVSFGAIVTRAMLGEVASDLA</sequence>
<accession>A0A080M0C7</accession>
<gene>
    <name evidence="2" type="ORF">AW09_004214</name>
</gene>
<evidence type="ECO:0000313" key="3">
    <source>
        <dbReference type="Proteomes" id="UP000020077"/>
    </source>
</evidence>
<evidence type="ECO:0000256" key="1">
    <source>
        <dbReference type="SAM" id="MobiDB-lite"/>
    </source>
</evidence>
<dbReference type="AlphaFoldDB" id="A0A080M0C7"/>
<reference evidence="2 3" key="1">
    <citation type="submission" date="2014-02" db="EMBL/GenBank/DDBJ databases">
        <title>Expanding our view of genomic diversity in Candidatus Accumulibacter clades.</title>
        <authorList>
            <person name="Skennerton C.T."/>
            <person name="Barr J.J."/>
            <person name="Slater F.R."/>
            <person name="Bond P.L."/>
            <person name="Tyson G.W."/>
        </authorList>
    </citation>
    <scope>NUCLEOTIDE SEQUENCE [LARGE SCALE GENOMIC DNA]</scope>
    <source>
        <strain evidence="3">BA-91</strain>
    </source>
</reference>
<proteinExistence type="predicted"/>